<keyword evidence="8 12" id="KW-1133">Transmembrane helix</keyword>
<organism evidence="14">
    <name type="scientific">Rhodosorus marinus</name>
    <dbReference type="NCBI Taxonomy" id="101924"/>
    <lineage>
        <taxon>Eukaryota</taxon>
        <taxon>Rhodophyta</taxon>
        <taxon>Stylonematophyceae</taxon>
        <taxon>Stylonematales</taxon>
        <taxon>Stylonemataceae</taxon>
        <taxon>Rhodosorus</taxon>
    </lineage>
</organism>
<feature type="transmembrane region" description="Helical" evidence="12">
    <location>
        <begin position="211"/>
        <end position="232"/>
    </location>
</feature>
<feature type="transmembrane region" description="Helical" evidence="12">
    <location>
        <begin position="66"/>
        <end position="86"/>
    </location>
</feature>
<dbReference type="EMBL" id="HBHW01001340">
    <property type="protein sequence ID" value="CAE0033168.1"/>
    <property type="molecule type" value="Transcribed_RNA"/>
</dbReference>
<feature type="transmembrane region" description="Helical" evidence="12">
    <location>
        <begin position="244"/>
        <end position="262"/>
    </location>
</feature>
<gene>
    <name evidence="14" type="ORF">RMAR00112_LOCUS1108</name>
    <name evidence="15" type="ORF">RMAR00112_LOCUS1110</name>
</gene>
<dbReference type="GO" id="GO:0001508">
    <property type="term" value="P:action potential"/>
    <property type="evidence" value="ECO:0007669"/>
    <property type="project" value="TreeGrafter"/>
</dbReference>
<comment type="subcellular location">
    <subcellularLocation>
        <location evidence="1">Membrane</location>
        <topology evidence="1">Multi-pass membrane protein</topology>
    </subcellularLocation>
</comment>
<dbReference type="InterPro" id="IPR028325">
    <property type="entry name" value="VG_K_chnl"/>
</dbReference>
<evidence type="ECO:0000313" key="14">
    <source>
        <dbReference type="EMBL" id="CAE0033168.1"/>
    </source>
</evidence>
<dbReference type="EMBL" id="HBHW01001343">
    <property type="protein sequence ID" value="CAE0033170.1"/>
    <property type="molecule type" value="Transcribed_RNA"/>
</dbReference>
<dbReference type="PANTHER" id="PTHR11537:SF254">
    <property type="entry name" value="POTASSIUM VOLTAGE-GATED CHANNEL PROTEIN SHAB"/>
    <property type="match status" value="1"/>
</dbReference>
<dbReference type="GO" id="GO:0005249">
    <property type="term" value="F:voltage-gated potassium channel activity"/>
    <property type="evidence" value="ECO:0007669"/>
    <property type="project" value="InterPro"/>
</dbReference>
<keyword evidence="9" id="KW-0406">Ion transport</keyword>
<sequence length="314" mass="34969">MESTPLIARDGDDQAEAGLPMERTRSVAKGGYLSLLDMARARNDYDSMRAYVHDLVEGDFDSWFEYSIFALIIFNVFAFMLGTLIVEGSPPCNGGCVTWNDKHEHLLEVFEAFSVAVFTIEYCLRIWSCVEDPEIGSKGPFWGRIAYATSFYPMIDLISILPWYLTLLNIIPDVDFTTALRIFRLIRLLKAEKYLNAFSLLGSVLAENGSLLIVTLYYSTITWFVCSTLLYFTERNNPELAEAFSSIPNAMFPTLVMLTGEYPYAEFTTAGKFIAAIIAVIAVAIFAVPTAVIGSGFVQAIQKSRGLEFTVGAD</sequence>
<dbReference type="InterPro" id="IPR005821">
    <property type="entry name" value="Ion_trans_dom"/>
</dbReference>
<keyword evidence="4 12" id="KW-0812">Transmembrane</keyword>
<feature type="transmembrane region" description="Helical" evidence="12">
    <location>
        <begin position="145"/>
        <end position="165"/>
    </location>
</feature>
<evidence type="ECO:0000256" key="3">
    <source>
        <dbReference type="ARBA" id="ARBA00022538"/>
    </source>
</evidence>
<keyword evidence="3" id="KW-0633">Potassium transport</keyword>
<evidence type="ECO:0000256" key="6">
    <source>
        <dbReference type="ARBA" id="ARBA00022882"/>
    </source>
</evidence>
<keyword evidence="7" id="KW-0630">Potassium</keyword>
<evidence type="ECO:0000256" key="4">
    <source>
        <dbReference type="ARBA" id="ARBA00022692"/>
    </source>
</evidence>
<evidence type="ECO:0000256" key="11">
    <source>
        <dbReference type="ARBA" id="ARBA00023303"/>
    </source>
</evidence>
<dbReference type="PANTHER" id="PTHR11537">
    <property type="entry name" value="VOLTAGE-GATED POTASSIUM CHANNEL"/>
    <property type="match status" value="1"/>
</dbReference>
<feature type="transmembrane region" description="Helical" evidence="12">
    <location>
        <begin position="274"/>
        <end position="298"/>
    </location>
</feature>
<evidence type="ECO:0000256" key="12">
    <source>
        <dbReference type="SAM" id="Phobius"/>
    </source>
</evidence>
<keyword evidence="5" id="KW-0631">Potassium channel</keyword>
<dbReference type="Pfam" id="PF00520">
    <property type="entry name" value="Ion_trans"/>
    <property type="match status" value="1"/>
</dbReference>
<evidence type="ECO:0000256" key="8">
    <source>
        <dbReference type="ARBA" id="ARBA00022989"/>
    </source>
</evidence>
<dbReference type="GO" id="GO:0008076">
    <property type="term" value="C:voltage-gated potassium channel complex"/>
    <property type="evidence" value="ECO:0007669"/>
    <property type="project" value="InterPro"/>
</dbReference>
<keyword evidence="6" id="KW-0851">Voltage-gated channel</keyword>
<evidence type="ECO:0000313" key="15">
    <source>
        <dbReference type="EMBL" id="CAE0033170.1"/>
    </source>
</evidence>
<name>A0A7S2ZBL6_9RHOD</name>
<dbReference type="Gene3D" id="1.10.287.70">
    <property type="match status" value="1"/>
</dbReference>
<evidence type="ECO:0000256" key="1">
    <source>
        <dbReference type="ARBA" id="ARBA00004141"/>
    </source>
</evidence>
<dbReference type="InterPro" id="IPR027359">
    <property type="entry name" value="Volt_channel_dom_sf"/>
</dbReference>
<proteinExistence type="predicted"/>
<evidence type="ECO:0000256" key="9">
    <source>
        <dbReference type="ARBA" id="ARBA00023065"/>
    </source>
</evidence>
<keyword evidence="11" id="KW-0407">Ion channel</keyword>
<evidence type="ECO:0000256" key="10">
    <source>
        <dbReference type="ARBA" id="ARBA00023136"/>
    </source>
</evidence>
<feature type="domain" description="Ion transport" evidence="13">
    <location>
        <begin position="62"/>
        <end position="303"/>
    </location>
</feature>
<evidence type="ECO:0000259" key="13">
    <source>
        <dbReference type="Pfam" id="PF00520"/>
    </source>
</evidence>
<dbReference type="AlphaFoldDB" id="A0A7S2ZBL6"/>
<evidence type="ECO:0000256" key="7">
    <source>
        <dbReference type="ARBA" id="ARBA00022958"/>
    </source>
</evidence>
<dbReference type="SUPFAM" id="SSF81324">
    <property type="entry name" value="Voltage-gated potassium channels"/>
    <property type="match status" value="1"/>
</dbReference>
<protein>
    <recommendedName>
        <fullName evidence="13">Ion transport domain-containing protein</fullName>
    </recommendedName>
</protein>
<keyword evidence="2" id="KW-0813">Transport</keyword>
<dbReference type="Gene3D" id="1.20.120.350">
    <property type="entry name" value="Voltage-gated potassium channels. Chain C"/>
    <property type="match status" value="1"/>
</dbReference>
<evidence type="ECO:0000256" key="5">
    <source>
        <dbReference type="ARBA" id="ARBA00022826"/>
    </source>
</evidence>
<evidence type="ECO:0000256" key="2">
    <source>
        <dbReference type="ARBA" id="ARBA00022448"/>
    </source>
</evidence>
<dbReference type="PRINTS" id="PR00169">
    <property type="entry name" value="KCHANNEL"/>
</dbReference>
<reference evidence="14" key="1">
    <citation type="submission" date="2021-01" db="EMBL/GenBank/DDBJ databases">
        <authorList>
            <person name="Corre E."/>
            <person name="Pelletier E."/>
            <person name="Niang G."/>
            <person name="Scheremetjew M."/>
            <person name="Finn R."/>
            <person name="Kale V."/>
            <person name="Holt S."/>
            <person name="Cochrane G."/>
            <person name="Meng A."/>
            <person name="Brown T."/>
            <person name="Cohen L."/>
        </authorList>
    </citation>
    <scope>NUCLEOTIDE SEQUENCE</scope>
    <source>
        <strain evidence="14">CCMP 769</strain>
    </source>
</reference>
<keyword evidence="10 12" id="KW-0472">Membrane</keyword>
<accession>A0A7S2ZBL6</accession>